<feature type="transmembrane region" description="Helical" evidence="11">
    <location>
        <begin position="195"/>
        <end position="215"/>
    </location>
</feature>
<protein>
    <recommendedName>
        <fullName evidence="14">Mitochondrial import receptor subunit TOM20</fullName>
    </recommendedName>
</protein>
<keyword evidence="6" id="KW-1000">Mitochondrion outer membrane</keyword>
<comment type="function">
    <text evidence="1">Central component of the receptor complex responsible for the recognition and translocation of cytosolically synthesized mitochondrial preproteins. Together with TOM22 functions as the transit peptide receptor at the surface of the mitochondrion outer membrane and facilitates the movement of preproteins into the translocation pore.</text>
</comment>
<dbReference type="HOGENOM" id="CLU_117357_0_0_1"/>
<dbReference type="Proteomes" id="UP000026960">
    <property type="component" value="Chromosome 1"/>
</dbReference>
<keyword evidence="5 11" id="KW-0812">Transmembrane</keyword>
<accession>A0A0D3EXZ7</accession>
<evidence type="ECO:0000256" key="6">
    <source>
        <dbReference type="ARBA" id="ARBA00022787"/>
    </source>
</evidence>
<dbReference type="PaxDb" id="65489-OBART01G42120.1"/>
<keyword evidence="9" id="KW-0496">Mitochondrion</keyword>
<evidence type="ECO:0000256" key="3">
    <source>
        <dbReference type="ARBA" id="ARBA00005792"/>
    </source>
</evidence>
<dbReference type="GO" id="GO:0045040">
    <property type="term" value="P:protein insertion into mitochondrial outer membrane"/>
    <property type="evidence" value="ECO:0007669"/>
    <property type="project" value="InterPro"/>
</dbReference>
<dbReference type="eggNOG" id="ENOG502QT42">
    <property type="taxonomic scope" value="Eukaryota"/>
</dbReference>
<keyword evidence="13" id="KW-1185">Reference proteome</keyword>
<dbReference type="PANTHER" id="PTHR32409:SF3">
    <property type="entry name" value="MITOCHONDRIAL IMPORT RECEPTOR SUBUNIT TOM20-1-RELATED"/>
    <property type="match status" value="1"/>
</dbReference>
<dbReference type="SUPFAM" id="SSF48452">
    <property type="entry name" value="TPR-like"/>
    <property type="match status" value="1"/>
</dbReference>
<evidence type="ECO:0000256" key="1">
    <source>
        <dbReference type="ARBA" id="ARBA00003450"/>
    </source>
</evidence>
<proteinExistence type="inferred from homology"/>
<dbReference type="InterPro" id="IPR010547">
    <property type="entry name" value="TOM20_imprt_rcpt"/>
</dbReference>
<keyword evidence="4" id="KW-0813">Transport</keyword>
<evidence type="ECO:0000256" key="8">
    <source>
        <dbReference type="ARBA" id="ARBA00022989"/>
    </source>
</evidence>
<organism evidence="12">
    <name type="scientific">Oryza barthii</name>
    <dbReference type="NCBI Taxonomy" id="65489"/>
    <lineage>
        <taxon>Eukaryota</taxon>
        <taxon>Viridiplantae</taxon>
        <taxon>Streptophyta</taxon>
        <taxon>Embryophyta</taxon>
        <taxon>Tracheophyta</taxon>
        <taxon>Spermatophyta</taxon>
        <taxon>Magnoliopsida</taxon>
        <taxon>Liliopsida</taxon>
        <taxon>Poales</taxon>
        <taxon>Poaceae</taxon>
        <taxon>BOP clade</taxon>
        <taxon>Oryzoideae</taxon>
        <taxon>Oryzeae</taxon>
        <taxon>Oryzinae</taxon>
        <taxon>Oryza</taxon>
    </lineage>
</organism>
<dbReference type="GO" id="GO:0015031">
    <property type="term" value="P:protein transport"/>
    <property type="evidence" value="ECO:0007669"/>
    <property type="project" value="UniProtKB-KW"/>
</dbReference>
<dbReference type="GO" id="GO:0005742">
    <property type="term" value="C:mitochondrial outer membrane translocase complex"/>
    <property type="evidence" value="ECO:0007669"/>
    <property type="project" value="InterPro"/>
</dbReference>
<dbReference type="AlphaFoldDB" id="A0A0D3EXZ7"/>
<evidence type="ECO:0000256" key="11">
    <source>
        <dbReference type="SAM" id="Phobius"/>
    </source>
</evidence>
<evidence type="ECO:0000256" key="9">
    <source>
        <dbReference type="ARBA" id="ARBA00023128"/>
    </source>
</evidence>
<keyword evidence="10 11" id="KW-0472">Membrane</keyword>
<dbReference type="Pfam" id="PF06552">
    <property type="entry name" value="TOM20_plant"/>
    <property type="match status" value="2"/>
</dbReference>
<evidence type="ECO:0000256" key="2">
    <source>
        <dbReference type="ARBA" id="ARBA00004572"/>
    </source>
</evidence>
<reference evidence="12" key="1">
    <citation type="journal article" date="2009" name="Rice">
        <title>De Novo Next Generation Sequencing of Plant Genomes.</title>
        <authorList>
            <person name="Rounsley S."/>
            <person name="Marri P.R."/>
            <person name="Yu Y."/>
            <person name="He R."/>
            <person name="Sisneros N."/>
            <person name="Goicoechea J.L."/>
            <person name="Lee S.J."/>
            <person name="Angelova A."/>
            <person name="Kudrna D."/>
            <person name="Luo M."/>
            <person name="Affourtit J."/>
            <person name="Desany B."/>
            <person name="Knight J."/>
            <person name="Niazi F."/>
            <person name="Egholm M."/>
            <person name="Wing R.A."/>
        </authorList>
    </citation>
    <scope>NUCLEOTIDE SEQUENCE [LARGE SCALE GENOMIC DNA]</scope>
    <source>
        <strain evidence="12">cv. IRGC 105608</strain>
    </source>
</reference>
<comment type="subcellular location">
    <subcellularLocation>
        <location evidence="2">Mitochondrion outer membrane</location>
        <topology evidence="2">Single-pass membrane protein</topology>
    </subcellularLocation>
</comment>
<dbReference type="Gramene" id="OBART01G42120.1">
    <property type="protein sequence ID" value="OBART01G42120.1"/>
    <property type="gene ID" value="OBART01G42120"/>
</dbReference>
<dbReference type="STRING" id="65489.A0A0D3EXZ7"/>
<evidence type="ECO:0000256" key="4">
    <source>
        <dbReference type="ARBA" id="ARBA00022448"/>
    </source>
</evidence>
<evidence type="ECO:0000313" key="13">
    <source>
        <dbReference type="Proteomes" id="UP000026960"/>
    </source>
</evidence>
<sequence length="226" mass="25589">MDMGAMSDPERMFFFDLACQNAKVTYEQNPHDADNLTRWGGALLELSQMRNGPESLKCLEDAESKLEEALKIDPMKADALWCLGNAQTSHGFFTSDTVKANEFFEKATQCFQKAVDVAPELHMEIHRQMASQASQAASSTSNTRKIWHNFHMVDFKIYVDNDPTFSIPAKNPYPSQARDSEILWQSRKKKKDSDFWYDVFGWVVLGVGMVVWVGLAKSNAPPQAPR</sequence>
<evidence type="ECO:0000313" key="12">
    <source>
        <dbReference type="EnsemblPlants" id="OBART01G42120.1"/>
    </source>
</evidence>
<keyword evidence="7" id="KW-0653">Protein transport</keyword>
<comment type="similarity">
    <text evidence="3">Belongs to the Tom20 family.</text>
</comment>
<keyword evidence="8 11" id="KW-1133">Transmembrane helix</keyword>
<evidence type="ECO:0008006" key="14">
    <source>
        <dbReference type="Google" id="ProtNLM"/>
    </source>
</evidence>
<dbReference type="EnsemblPlants" id="OBART01G42120.1">
    <property type="protein sequence ID" value="OBART01G42120.1"/>
    <property type="gene ID" value="OBART01G42120"/>
</dbReference>
<reference evidence="12" key="2">
    <citation type="submission" date="2015-03" db="UniProtKB">
        <authorList>
            <consortium name="EnsemblPlants"/>
        </authorList>
    </citation>
    <scope>IDENTIFICATION</scope>
</reference>
<evidence type="ECO:0000256" key="7">
    <source>
        <dbReference type="ARBA" id="ARBA00022927"/>
    </source>
</evidence>
<evidence type="ECO:0000256" key="5">
    <source>
        <dbReference type="ARBA" id="ARBA00022692"/>
    </source>
</evidence>
<dbReference type="Gene3D" id="1.25.40.10">
    <property type="entry name" value="Tetratricopeptide repeat domain"/>
    <property type="match status" value="1"/>
</dbReference>
<dbReference type="PANTHER" id="PTHR32409">
    <property type="entry name" value="MITOCHONDRIAL IMPORT RECEPTOR SUBUNIT TOM20-1-RELATED"/>
    <property type="match status" value="1"/>
</dbReference>
<name>A0A0D3EXZ7_9ORYZ</name>
<evidence type="ECO:0000256" key="10">
    <source>
        <dbReference type="ARBA" id="ARBA00023136"/>
    </source>
</evidence>
<dbReference type="InterPro" id="IPR011990">
    <property type="entry name" value="TPR-like_helical_dom_sf"/>
</dbReference>